<accession>A0A7J9SLR2</accession>
<dbReference type="GO" id="GO:0006281">
    <property type="term" value="P:DNA repair"/>
    <property type="evidence" value="ECO:0007669"/>
    <property type="project" value="UniProtKB-KW"/>
</dbReference>
<evidence type="ECO:0000256" key="3">
    <source>
        <dbReference type="ARBA" id="ARBA00022763"/>
    </source>
</evidence>
<evidence type="ECO:0000259" key="8">
    <source>
        <dbReference type="SMART" id="SM00986"/>
    </source>
</evidence>
<evidence type="ECO:0000313" key="9">
    <source>
        <dbReference type="EMBL" id="MBB6646947.1"/>
    </source>
</evidence>
<dbReference type="InterPro" id="IPR005122">
    <property type="entry name" value="Uracil-DNA_glycosylase-like"/>
</dbReference>
<dbReference type="GO" id="GO:0051539">
    <property type="term" value="F:4 iron, 4 sulfur cluster binding"/>
    <property type="evidence" value="ECO:0007669"/>
    <property type="project" value="UniProtKB-KW"/>
</dbReference>
<keyword evidence="1" id="KW-0004">4Fe-4S</keyword>
<name>A0A7J9SLR2_9EURY</name>
<dbReference type="InterPro" id="IPR036895">
    <property type="entry name" value="Uracil-DNA_glycosylase-like_sf"/>
</dbReference>
<dbReference type="Pfam" id="PF03167">
    <property type="entry name" value="UDG"/>
    <property type="match status" value="1"/>
</dbReference>
<dbReference type="RefSeq" id="WP_185193327.1">
    <property type="nucleotide sequence ID" value="NZ_JACKXD010000004.1"/>
</dbReference>
<sequence length="212" mass="22875">MSDPPFPDRSHVLEPGCSRCPDLVACRERISWGTGDRDADVLAVGEAPGAGNPDADRWRGGNWTGKAYTARHSGRRIRDLLAAAGHPDAYVTNAVKCFPCDGEGSNREPTPGERANCRTHLRTELETVEPAAVVATGRHATVSLLALDGRDLEGFLDRVLEPIGMDVVDATLLPVLHPSYQDVWRSRLGYTAAEYRGAVCDAIEAAVDEQSV</sequence>
<gene>
    <name evidence="9" type="ORF">H5V44_11740</name>
</gene>
<keyword evidence="10" id="KW-1185">Reference proteome</keyword>
<dbReference type="Gene3D" id="3.40.470.10">
    <property type="entry name" value="Uracil-DNA glycosylase-like domain"/>
    <property type="match status" value="1"/>
</dbReference>
<keyword evidence="5" id="KW-0408">Iron</keyword>
<evidence type="ECO:0000256" key="2">
    <source>
        <dbReference type="ARBA" id="ARBA00022723"/>
    </source>
</evidence>
<evidence type="ECO:0000256" key="7">
    <source>
        <dbReference type="ARBA" id="ARBA00023204"/>
    </source>
</evidence>
<evidence type="ECO:0000256" key="6">
    <source>
        <dbReference type="ARBA" id="ARBA00023014"/>
    </source>
</evidence>
<evidence type="ECO:0000313" key="10">
    <source>
        <dbReference type="Proteomes" id="UP000546257"/>
    </source>
</evidence>
<comment type="caution">
    <text evidence="9">The sequence shown here is derived from an EMBL/GenBank/DDBJ whole genome shotgun (WGS) entry which is preliminary data.</text>
</comment>
<dbReference type="InterPro" id="IPR051536">
    <property type="entry name" value="UDG_Type-4/5"/>
</dbReference>
<proteinExistence type="predicted"/>
<evidence type="ECO:0000256" key="1">
    <source>
        <dbReference type="ARBA" id="ARBA00022485"/>
    </source>
</evidence>
<organism evidence="9 10">
    <name type="scientific">Halobellus ruber</name>
    <dbReference type="NCBI Taxonomy" id="2761102"/>
    <lineage>
        <taxon>Archaea</taxon>
        <taxon>Methanobacteriati</taxon>
        <taxon>Methanobacteriota</taxon>
        <taxon>Stenosarchaea group</taxon>
        <taxon>Halobacteria</taxon>
        <taxon>Halobacteriales</taxon>
        <taxon>Haloferacaceae</taxon>
        <taxon>Halobellus</taxon>
    </lineage>
</organism>
<keyword evidence="6" id="KW-0411">Iron-sulfur</keyword>
<keyword evidence="3" id="KW-0227">DNA damage</keyword>
<keyword evidence="2" id="KW-0479">Metal-binding</keyword>
<evidence type="ECO:0000256" key="5">
    <source>
        <dbReference type="ARBA" id="ARBA00023004"/>
    </source>
</evidence>
<dbReference type="PANTHER" id="PTHR33693">
    <property type="entry name" value="TYPE-5 URACIL-DNA GLYCOSYLASE"/>
    <property type="match status" value="1"/>
</dbReference>
<dbReference type="AlphaFoldDB" id="A0A7J9SLR2"/>
<evidence type="ECO:0000256" key="4">
    <source>
        <dbReference type="ARBA" id="ARBA00022801"/>
    </source>
</evidence>
<keyword evidence="4" id="KW-0378">Hydrolase</keyword>
<dbReference type="GO" id="GO:0097506">
    <property type="term" value="F:deaminated base DNA N-glycosylase activity"/>
    <property type="evidence" value="ECO:0007669"/>
    <property type="project" value="UniProtKB-ARBA"/>
</dbReference>
<dbReference type="SMART" id="SM00986">
    <property type="entry name" value="UDG"/>
    <property type="match status" value="1"/>
</dbReference>
<dbReference type="SMART" id="SM00987">
    <property type="entry name" value="UreE_C"/>
    <property type="match status" value="1"/>
</dbReference>
<feature type="domain" description="Uracil-DNA glycosylase-like" evidence="8">
    <location>
        <begin position="32"/>
        <end position="188"/>
    </location>
</feature>
<dbReference type="EMBL" id="JACKXD010000004">
    <property type="protein sequence ID" value="MBB6646947.1"/>
    <property type="molecule type" value="Genomic_DNA"/>
</dbReference>
<dbReference type="Proteomes" id="UP000546257">
    <property type="component" value="Unassembled WGS sequence"/>
</dbReference>
<dbReference type="SUPFAM" id="SSF52141">
    <property type="entry name" value="Uracil-DNA glycosylase-like"/>
    <property type="match status" value="1"/>
</dbReference>
<dbReference type="GO" id="GO:0046872">
    <property type="term" value="F:metal ion binding"/>
    <property type="evidence" value="ECO:0007669"/>
    <property type="project" value="UniProtKB-KW"/>
</dbReference>
<protein>
    <submittedName>
        <fullName evidence="9">Uracil-DNA glycosylase</fullName>
    </submittedName>
</protein>
<reference evidence="9 10" key="1">
    <citation type="submission" date="2020-08" db="EMBL/GenBank/DDBJ databases">
        <authorList>
            <person name="Seo M.-J."/>
        </authorList>
    </citation>
    <scope>NUCLEOTIDE SEQUENCE [LARGE SCALE GENOMIC DNA]</scope>
    <source>
        <strain evidence="9 10">MBLA0160</strain>
    </source>
</reference>
<keyword evidence="7" id="KW-0234">DNA repair</keyword>